<evidence type="ECO:0000259" key="2">
    <source>
        <dbReference type="Pfam" id="PF07883"/>
    </source>
</evidence>
<dbReference type="PANTHER" id="PTHR35848:SF6">
    <property type="entry name" value="CUPIN TYPE-2 DOMAIN-CONTAINING PROTEIN"/>
    <property type="match status" value="1"/>
</dbReference>
<feature type="domain" description="Cupin type-2" evidence="2">
    <location>
        <begin position="52"/>
        <end position="112"/>
    </location>
</feature>
<keyword evidence="4" id="KW-1185">Reference proteome</keyword>
<sequence>MLDEDRVTEPCVLAANDLPIERFADPSYGTVSWQTLFTADRTPTRDLTCGLAHLATGDCLALHRHAQAEIYFGVSGTARVMIDGTAHAIGPGVAVFIPGGAVHGIFADTEAAQFFYAFATDSFADVEYQFLADAAPELVPADVAADPAMPDLLDPTPEIYLGDYPVQ</sequence>
<dbReference type="OrthoDB" id="5592106at2"/>
<dbReference type="EMBL" id="QGKU01000012">
    <property type="protein sequence ID" value="PWR04013.1"/>
    <property type="molecule type" value="Genomic_DNA"/>
</dbReference>
<keyword evidence="1" id="KW-0479">Metal-binding</keyword>
<evidence type="ECO:0000256" key="1">
    <source>
        <dbReference type="ARBA" id="ARBA00022723"/>
    </source>
</evidence>
<organism evidence="3 4">
    <name type="scientific">Meridianimarinicoccus roseus</name>
    <dbReference type="NCBI Taxonomy" id="2072018"/>
    <lineage>
        <taxon>Bacteria</taxon>
        <taxon>Pseudomonadati</taxon>
        <taxon>Pseudomonadota</taxon>
        <taxon>Alphaproteobacteria</taxon>
        <taxon>Rhodobacterales</taxon>
        <taxon>Paracoccaceae</taxon>
        <taxon>Meridianimarinicoccus</taxon>
    </lineage>
</organism>
<proteinExistence type="predicted"/>
<dbReference type="InterPro" id="IPR011051">
    <property type="entry name" value="RmlC_Cupin_sf"/>
</dbReference>
<protein>
    <submittedName>
        <fullName evidence="3">Cupin domain-containing protein</fullName>
    </submittedName>
</protein>
<gene>
    <name evidence="3" type="ORF">DKT77_02900</name>
</gene>
<dbReference type="Gene3D" id="2.60.120.10">
    <property type="entry name" value="Jelly Rolls"/>
    <property type="match status" value="1"/>
</dbReference>
<evidence type="ECO:0000313" key="4">
    <source>
        <dbReference type="Proteomes" id="UP000245680"/>
    </source>
</evidence>
<dbReference type="GO" id="GO:0046872">
    <property type="term" value="F:metal ion binding"/>
    <property type="evidence" value="ECO:0007669"/>
    <property type="project" value="UniProtKB-KW"/>
</dbReference>
<name>A0A2V2LRA8_9RHOB</name>
<dbReference type="InterPro" id="IPR014710">
    <property type="entry name" value="RmlC-like_jellyroll"/>
</dbReference>
<evidence type="ECO:0000313" key="3">
    <source>
        <dbReference type="EMBL" id="PWR04013.1"/>
    </source>
</evidence>
<dbReference type="AlphaFoldDB" id="A0A2V2LRA8"/>
<comment type="caution">
    <text evidence="3">The sequence shown here is derived from an EMBL/GenBank/DDBJ whole genome shotgun (WGS) entry which is preliminary data.</text>
</comment>
<dbReference type="SUPFAM" id="SSF51182">
    <property type="entry name" value="RmlC-like cupins"/>
    <property type="match status" value="1"/>
</dbReference>
<dbReference type="InterPro" id="IPR051610">
    <property type="entry name" value="GPI/OXD"/>
</dbReference>
<dbReference type="InterPro" id="IPR013096">
    <property type="entry name" value="Cupin_2"/>
</dbReference>
<dbReference type="RefSeq" id="WP_109810242.1">
    <property type="nucleotide sequence ID" value="NZ_QGKU01000012.1"/>
</dbReference>
<reference evidence="3 4" key="1">
    <citation type="submission" date="2018-05" db="EMBL/GenBank/DDBJ databases">
        <title>Rhodobacteraceae gen. nov., sp. nov. isolated from sea water.</title>
        <authorList>
            <person name="Ren Y."/>
        </authorList>
    </citation>
    <scope>NUCLEOTIDE SEQUENCE [LARGE SCALE GENOMIC DNA]</scope>
    <source>
        <strain evidence="3 4">TG-679</strain>
    </source>
</reference>
<dbReference type="PANTHER" id="PTHR35848">
    <property type="entry name" value="OXALATE-BINDING PROTEIN"/>
    <property type="match status" value="1"/>
</dbReference>
<accession>A0A2V2LRA8</accession>
<dbReference type="Proteomes" id="UP000245680">
    <property type="component" value="Unassembled WGS sequence"/>
</dbReference>
<dbReference type="Pfam" id="PF07883">
    <property type="entry name" value="Cupin_2"/>
    <property type="match status" value="1"/>
</dbReference>